<protein>
    <submittedName>
        <fullName evidence="2">Cobalamin biosynthesis protein</fullName>
    </submittedName>
</protein>
<dbReference type="PANTHER" id="PTHR37477">
    <property type="entry name" value="COBALT-PRECORRIN-5A HYDROLASE"/>
    <property type="match status" value="1"/>
</dbReference>
<evidence type="ECO:0000259" key="1">
    <source>
        <dbReference type="Pfam" id="PF01890"/>
    </source>
</evidence>
<dbReference type="Gene3D" id="3.30.420.180">
    <property type="entry name" value="CobE/GbiG C-terminal domain"/>
    <property type="match status" value="1"/>
</dbReference>
<dbReference type="InterPro" id="IPR052553">
    <property type="entry name" value="CbiG_hydrolase"/>
</dbReference>
<dbReference type="Proteomes" id="UP001556692">
    <property type="component" value="Unassembled WGS sequence"/>
</dbReference>
<dbReference type="SUPFAM" id="SSF159664">
    <property type="entry name" value="CobE/GbiG C-terminal domain-like"/>
    <property type="match status" value="1"/>
</dbReference>
<accession>A0ABV3SPV7</accession>
<gene>
    <name evidence="2" type="ORF">ABGN05_19900</name>
</gene>
<dbReference type="Pfam" id="PF01890">
    <property type="entry name" value="CbiG_C"/>
    <property type="match status" value="1"/>
</dbReference>
<comment type="caution">
    <text evidence="2">The sequence shown here is derived from an EMBL/GenBank/DDBJ whole genome shotgun (WGS) entry which is preliminary data.</text>
</comment>
<feature type="domain" description="CobE/GbiG C-terminal" evidence="1">
    <location>
        <begin position="2"/>
        <end position="121"/>
    </location>
</feature>
<dbReference type="EMBL" id="JBDPGJ010000004">
    <property type="protein sequence ID" value="MEX0407926.1"/>
    <property type="molecule type" value="Genomic_DNA"/>
</dbReference>
<evidence type="ECO:0000313" key="3">
    <source>
        <dbReference type="Proteomes" id="UP001556692"/>
    </source>
</evidence>
<proteinExistence type="predicted"/>
<reference evidence="2 3" key="1">
    <citation type="submission" date="2024-05" db="EMBL/GenBank/DDBJ databases">
        <authorList>
            <person name="Jiang F."/>
        </authorList>
    </citation>
    <scope>NUCLEOTIDE SEQUENCE [LARGE SCALE GENOMIC DNA]</scope>
    <source>
        <strain evidence="2 3">LZ166</strain>
    </source>
</reference>
<name>A0ABV3SPV7_9HYPH</name>
<dbReference type="PANTHER" id="PTHR37477:SF1">
    <property type="entry name" value="COBALT-PRECORRIN-5A HYDROLASE"/>
    <property type="match status" value="1"/>
</dbReference>
<evidence type="ECO:0000313" key="2">
    <source>
        <dbReference type="EMBL" id="MEX0407926.1"/>
    </source>
</evidence>
<organism evidence="2 3">
    <name type="scientific">Aquibium pacificus</name>
    <dbReference type="NCBI Taxonomy" id="3153579"/>
    <lineage>
        <taxon>Bacteria</taxon>
        <taxon>Pseudomonadati</taxon>
        <taxon>Pseudomonadota</taxon>
        <taxon>Alphaproteobacteria</taxon>
        <taxon>Hyphomicrobiales</taxon>
        <taxon>Phyllobacteriaceae</taxon>
        <taxon>Aquibium</taxon>
    </lineage>
</organism>
<dbReference type="InterPro" id="IPR036518">
    <property type="entry name" value="CobE/GbiG_C_sf"/>
</dbReference>
<dbReference type="InterPro" id="IPR002750">
    <property type="entry name" value="CobE/GbiG_C"/>
</dbReference>
<keyword evidence="3" id="KW-1185">Reference proteome</keyword>
<sequence>MVAGIGCRKGVTVDEVLAALDAALSAHGLGRTQIDALASLPQKRGEPALADVAGLLQRPLILADEAALEATEKKTLTRSEASLAATGHGSAAEAAALAVAGPAARLLGPRIAIGPATCAIAHAEARP</sequence>